<sequence>MVLFRLIGLLLITLALMALGSDALRSLEAGTVEIRSFAELWAMLHKSSLDAFLSWVTAHAGAISGPLDTVFSYPAWAVLGVTGIVIAGLIRVTRG</sequence>
<feature type="transmembrane region" description="Helical" evidence="1">
    <location>
        <begin position="73"/>
        <end position="92"/>
    </location>
</feature>
<dbReference type="Proteomes" id="UP000468901">
    <property type="component" value="Unassembled WGS sequence"/>
</dbReference>
<reference evidence="2 3" key="1">
    <citation type="submission" date="2019-09" db="EMBL/GenBank/DDBJ databases">
        <title>Parvibaculum sedimenti sp. nov., isolated from sediment.</title>
        <authorList>
            <person name="Wang Y."/>
        </authorList>
    </citation>
    <scope>NUCLEOTIDE SEQUENCE [LARGE SCALE GENOMIC DNA]</scope>
    <source>
        <strain evidence="2 3">HXT-9</strain>
    </source>
</reference>
<name>A0A6N6VPK5_9HYPH</name>
<keyword evidence="1" id="KW-0472">Membrane</keyword>
<keyword evidence="3" id="KW-1185">Reference proteome</keyword>
<evidence type="ECO:0000313" key="2">
    <source>
        <dbReference type="EMBL" id="KAB7742775.1"/>
    </source>
</evidence>
<dbReference type="EMBL" id="WESC01000001">
    <property type="protein sequence ID" value="KAB7742775.1"/>
    <property type="molecule type" value="Genomic_DNA"/>
</dbReference>
<proteinExistence type="predicted"/>
<keyword evidence="1" id="KW-0812">Transmembrane</keyword>
<evidence type="ECO:0000256" key="1">
    <source>
        <dbReference type="SAM" id="Phobius"/>
    </source>
</evidence>
<comment type="caution">
    <text evidence="2">The sequence shown here is derived from an EMBL/GenBank/DDBJ whole genome shotgun (WGS) entry which is preliminary data.</text>
</comment>
<dbReference type="AlphaFoldDB" id="A0A6N6VPK5"/>
<dbReference type="RefSeq" id="WP_152214328.1">
    <property type="nucleotide sequence ID" value="NZ_JBAQYD010000326.1"/>
</dbReference>
<accession>A0A6N6VPK5</accession>
<evidence type="ECO:0000313" key="3">
    <source>
        <dbReference type="Proteomes" id="UP000468901"/>
    </source>
</evidence>
<organism evidence="2 3">
    <name type="scientific">Parvibaculum sedimenti</name>
    <dbReference type="NCBI Taxonomy" id="2608632"/>
    <lineage>
        <taxon>Bacteria</taxon>
        <taxon>Pseudomonadati</taxon>
        <taxon>Pseudomonadota</taxon>
        <taxon>Alphaproteobacteria</taxon>
        <taxon>Hyphomicrobiales</taxon>
        <taxon>Parvibaculaceae</taxon>
        <taxon>Parvibaculum</taxon>
    </lineage>
</organism>
<gene>
    <name evidence="2" type="ORF">F2P47_01180</name>
</gene>
<protein>
    <submittedName>
        <fullName evidence="2">Uncharacterized protein</fullName>
    </submittedName>
</protein>
<keyword evidence="1" id="KW-1133">Transmembrane helix</keyword>